<dbReference type="OrthoDB" id="417624at2759"/>
<keyword evidence="1" id="KW-0472">Membrane</keyword>
<reference evidence="2 3" key="1">
    <citation type="journal article" date="2014" name="Genome Biol. Evol.">
        <title>The secreted proteins of Achlya hypogyna and Thraustotheca clavata identify the ancestral oomycete secretome and reveal gene acquisitions by horizontal gene transfer.</title>
        <authorList>
            <person name="Misner I."/>
            <person name="Blouin N."/>
            <person name="Leonard G."/>
            <person name="Richards T.A."/>
            <person name="Lane C.E."/>
        </authorList>
    </citation>
    <scope>NUCLEOTIDE SEQUENCE [LARGE SCALE GENOMIC DNA]</scope>
    <source>
        <strain evidence="2 3">ATCC 34112</strain>
    </source>
</reference>
<dbReference type="EMBL" id="JNBS01002524">
    <property type="protein sequence ID" value="OQR90536.1"/>
    <property type="molecule type" value="Genomic_DNA"/>
</dbReference>
<feature type="transmembrane region" description="Helical" evidence="1">
    <location>
        <begin position="44"/>
        <end position="63"/>
    </location>
</feature>
<feature type="transmembrane region" description="Helical" evidence="1">
    <location>
        <begin position="126"/>
        <end position="147"/>
    </location>
</feature>
<organism evidence="2 3">
    <name type="scientific">Thraustotheca clavata</name>
    <dbReference type="NCBI Taxonomy" id="74557"/>
    <lineage>
        <taxon>Eukaryota</taxon>
        <taxon>Sar</taxon>
        <taxon>Stramenopiles</taxon>
        <taxon>Oomycota</taxon>
        <taxon>Saprolegniomycetes</taxon>
        <taxon>Saprolegniales</taxon>
        <taxon>Achlyaceae</taxon>
        <taxon>Thraustotheca</taxon>
    </lineage>
</organism>
<proteinExistence type="predicted"/>
<dbReference type="Proteomes" id="UP000243217">
    <property type="component" value="Unassembled WGS sequence"/>
</dbReference>
<comment type="caution">
    <text evidence="2">The sequence shown here is derived from an EMBL/GenBank/DDBJ whole genome shotgun (WGS) entry which is preliminary data.</text>
</comment>
<evidence type="ECO:0000313" key="2">
    <source>
        <dbReference type="EMBL" id="OQR90536.1"/>
    </source>
</evidence>
<protein>
    <submittedName>
        <fullName evidence="2">Uncharacterized protein</fullName>
    </submittedName>
</protein>
<evidence type="ECO:0000256" key="1">
    <source>
        <dbReference type="SAM" id="Phobius"/>
    </source>
</evidence>
<name>A0A1V9YXR1_9STRA</name>
<sequence length="153" mass="17348">MSTNSRSNGSEPAIYLVTQPQYSSRLLKSSCLTAFSALSAARHDLWMCSLIATLVLLTSINYWRYPTKGWRRNMDMFAVAGGLVYHLYLSLSCQVQFYQILYYVLIANSIFCYFKSITCPNKNISYLWHIGMHAVGNMGTLALYYGLSHGFHG</sequence>
<dbReference type="AlphaFoldDB" id="A0A1V9YXR1"/>
<evidence type="ECO:0000313" key="3">
    <source>
        <dbReference type="Proteomes" id="UP000243217"/>
    </source>
</evidence>
<feature type="transmembrane region" description="Helical" evidence="1">
    <location>
        <begin position="97"/>
        <end position="114"/>
    </location>
</feature>
<keyword evidence="1" id="KW-1133">Transmembrane helix</keyword>
<gene>
    <name evidence="2" type="ORF">THRCLA_09294</name>
</gene>
<accession>A0A1V9YXR1</accession>
<keyword evidence="1" id="KW-0812">Transmembrane</keyword>
<keyword evidence="3" id="KW-1185">Reference proteome</keyword>